<keyword evidence="14" id="KW-1185">Reference proteome</keyword>
<dbReference type="Gene3D" id="2.170.190.11">
    <property type="entry name" value="Molybdopterin biosynthesis moea protein, domain 3"/>
    <property type="match status" value="1"/>
</dbReference>
<proteinExistence type="inferred from homology"/>
<dbReference type="AlphaFoldDB" id="E4U571"/>
<comment type="similarity">
    <text evidence="4 11">Belongs to the MoeA family.</text>
</comment>
<dbReference type="Gene3D" id="3.90.105.10">
    <property type="entry name" value="Molybdopterin biosynthesis moea protein, domain 2"/>
    <property type="match status" value="1"/>
</dbReference>
<evidence type="ECO:0000256" key="8">
    <source>
        <dbReference type="ARBA" id="ARBA00022842"/>
    </source>
</evidence>
<reference evidence="14" key="1">
    <citation type="submission" date="2010-11" db="EMBL/GenBank/DDBJ databases">
        <title>The complete sequence of chromosome of Oceanithermus profundus DSM 14977.</title>
        <authorList>
            <consortium name="US DOE Joint Genome Institute (JGI-PGF)"/>
            <person name="Lucas S."/>
            <person name="Copeland A."/>
            <person name="Lapidus A."/>
            <person name="Bruce D."/>
            <person name="Goodwin L."/>
            <person name="Pitluck S."/>
            <person name="Kyrpides N."/>
            <person name="Mavromatis K."/>
            <person name="Pagani I."/>
            <person name="Ivanova N."/>
            <person name="Zhang X."/>
            <person name="Brettin T."/>
            <person name="Detter J.C."/>
            <person name="Tapia R."/>
            <person name="Han C."/>
            <person name="Land M."/>
            <person name="Hauser L."/>
            <person name="Markowitz V."/>
            <person name="Cheng J.-F."/>
            <person name="Hugenholtz P."/>
            <person name="Woyke T."/>
            <person name="Wu D."/>
            <person name="Tindall B."/>
            <person name="Faehnrich R."/>
            <person name="Brambilla E."/>
            <person name="Klenk H.-P."/>
            <person name="Eisen J.A."/>
        </authorList>
    </citation>
    <scope>NUCLEOTIDE SEQUENCE [LARGE SCALE GENOMIC DNA]</scope>
    <source>
        <strain evidence="14">DSM 14977 / NBRC 100410 / VKM B-2274 / 506</strain>
    </source>
</reference>
<dbReference type="EMBL" id="CP002361">
    <property type="protein sequence ID" value="ADR37483.1"/>
    <property type="molecule type" value="Genomic_DNA"/>
</dbReference>
<dbReference type="InterPro" id="IPR001453">
    <property type="entry name" value="MoaB/Mog_dom"/>
</dbReference>
<feature type="domain" description="MoaB/Mog" evidence="12">
    <location>
        <begin position="182"/>
        <end position="318"/>
    </location>
</feature>
<dbReference type="PANTHER" id="PTHR10192">
    <property type="entry name" value="MOLYBDOPTERIN BIOSYNTHESIS PROTEIN"/>
    <property type="match status" value="1"/>
</dbReference>
<dbReference type="KEGG" id="opr:Ocepr_2032"/>
<dbReference type="SUPFAM" id="SSF63867">
    <property type="entry name" value="MoeA C-terminal domain-like"/>
    <property type="match status" value="1"/>
</dbReference>
<comment type="catalytic activity">
    <reaction evidence="10">
        <text>adenylyl-molybdopterin + molybdate = Mo-molybdopterin + AMP + H(+)</text>
        <dbReference type="Rhea" id="RHEA:35047"/>
        <dbReference type="ChEBI" id="CHEBI:15378"/>
        <dbReference type="ChEBI" id="CHEBI:36264"/>
        <dbReference type="ChEBI" id="CHEBI:62727"/>
        <dbReference type="ChEBI" id="CHEBI:71302"/>
        <dbReference type="ChEBI" id="CHEBI:456215"/>
        <dbReference type="EC" id="2.10.1.1"/>
    </reaction>
</comment>
<dbReference type="SMART" id="SM00852">
    <property type="entry name" value="MoCF_biosynth"/>
    <property type="match status" value="1"/>
</dbReference>
<comment type="pathway">
    <text evidence="3 11">Cofactor biosynthesis; molybdopterin biosynthesis.</text>
</comment>
<dbReference type="Pfam" id="PF03453">
    <property type="entry name" value="MoeA_N"/>
    <property type="match status" value="1"/>
</dbReference>
<dbReference type="NCBIfam" id="NF045515">
    <property type="entry name" value="Glp_gephyrin"/>
    <property type="match status" value="1"/>
</dbReference>
<dbReference type="SUPFAM" id="SSF63882">
    <property type="entry name" value="MoeA N-terminal region -like"/>
    <property type="match status" value="1"/>
</dbReference>
<dbReference type="Pfam" id="PF00994">
    <property type="entry name" value="MoCF_biosynth"/>
    <property type="match status" value="1"/>
</dbReference>
<dbReference type="SUPFAM" id="SSF53218">
    <property type="entry name" value="Molybdenum cofactor biosynthesis proteins"/>
    <property type="match status" value="1"/>
</dbReference>
<dbReference type="InterPro" id="IPR038987">
    <property type="entry name" value="MoeA-like"/>
</dbReference>
<dbReference type="FunFam" id="3.40.980.10:FF:000004">
    <property type="entry name" value="Molybdopterin molybdenumtransferase"/>
    <property type="match status" value="1"/>
</dbReference>
<keyword evidence="9 11" id="KW-0501">Molybdenum cofactor biosynthesis</keyword>
<evidence type="ECO:0000256" key="6">
    <source>
        <dbReference type="ARBA" id="ARBA00022679"/>
    </source>
</evidence>
<dbReference type="InterPro" id="IPR036135">
    <property type="entry name" value="MoeA_linker/N_sf"/>
</dbReference>
<evidence type="ECO:0000256" key="11">
    <source>
        <dbReference type="RuleBase" id="RU365090"/>
    </source>
</evidence>
<dbReference type="InterPro" id="IPR005111">
    <property type="entry name" value="MoeA_C_domain_IV"/>
</dbReference>
<evidence type="ECO:0000256" key="7">
    <source>
        <dbReference type="ARBA" id="ARBA00022723"/>
    </source>
</evidence>
<evidence type="ECO:0000256" key="2">
    <source>
        <dbReference type="ARBA" id="ARBA00002901"/>
    </source>
</evidence>
<dbReference type="Gene3D" id="3.40.980.10">
    <property type="entry name" value="MoaB/Mog-like domain"/>
    <property type="match status" value="1"/>
</dbReference>
<dbReference type="GO" id="GO:0006777">
    <property type="term" value="P:Mo-molybdopterin cofactor biosynthetic process"/>
    <property type="evidence" value="ECO:0007669"/>
    <property type="project" value="UniProtKB-UniRule"/>
</dbReference>
<name>E4U571_OCEP5</name>
<dbReference type="HOGENOM" id="CLU_010186_7_0_0"/>
<reference evidence="13 14" key="2">
    <citation type="journal article" date="2011" name="Stand. Genomic Sci.">
        <title>Complete genome sequence of Oceanithermus profundus type strain (506).</title>
        <authorList>
            <person name="Pati A."/>
            <person name="Zhang X."/>
            <person name="Lapidus A."/>
            <person name="Nolan M."/>
            <person name="Lucas S."/>
            <person name="Del Rio T.G."/>
            <person name="Tice H."/>
            <person name="Cheng J.F."/>
            <person name="Tapia R."/>
            <person name="Han C."/>
            <person name="Goodwin L."/>
            <person name="Pitluck S."/>
            <person name="Liolios K."/>
            <person name="Pagani I."/>
            <person name="Ivanova N."/>
            <person name="Mavromatis K."/>
            <person name="Chen A."/>
            <person name="Palaniappan K."/>
            <person name="Hauser L."/>
            <person name="Jeffries C.D."/>
            <person name="Brambilla E.M."/>
            <person name="Rohl A."/>
            <person name="Mwirichia R."/>
            <person name="Rohde M."/>
            <person name="Tindall B.J."/>
            <person name="Sikorski J."/>
            <person name="Wirth R."/>
            <person name="Goker M."/>
            <person name="Woyke T."/>
            <person name="Detter J.C."/>
            <person name="Bristow J."/>
            <person name="Eisen J.A."/>
            <person name="Markowitz V."/>
            <person name="Hugenholtz P."/>
            <person name="Kyrpides N.C."/>
            <person name="Klenk H.P."/>
            <person name="Land M."/>
        </authorList>
    </citation>
    <scope>NUCLEOTIDE SEQUENCE [LARGE SCALE GENOMIC DNA]</scope>
    <source>
        <strain evidence="14">DSM 14977 / NBRC 100410 / VKM B-2274 / 506</strain>
    </source>
</reference>
<evidence type="ECO:0000256" key="5">
    <source>
        <dbReference type="ARBA" id="ARBA00022505"/>
    </source>
</evidence>
<comment type="function">
    <text evidence="2 11">Catalyzes the insertion of molybdate into adenylated molybdopterin with the concomitant release of AMP.</text>
</comment>
<evidence type="ECO:0000256" key="3">
    <source>
        <dbReference type="ARBA" id="ARBA00005046"/>
    </source>
</evidence>
<evidence type="ECO:0000256" key="10">
    <source>
        <dbReference type="ARBA" id="ARBA00047317"/>
    </source>
</evidence>
<keyword evidence="7 11" id="KW-0479">Metal-binding</keyword>
<dbReference type="Gene3D" id="2.40.340.10">
    <property type="entry name" value="MoeA, C-terminal, domain IV"/>
    <property type="match status" value="1"/>
</dbReference>
<evidence type="ECO:0000313" key="14">
    <source>
        <dbReference type="Proteomes" id="UP000008722"/>
    </source>
</evidence>
<evidence type="ECO:0000313" key="13">
    <source>
        <dbReference type="EMBL" id="ADR37483.1"/>
    </source>
</evidence>
<keyword evidence="5 11" id="KW-0500">Molybdenum</keyword>
<dbReference type="EC" id="2.10.1.1" evidence="11"/>
<evidence type="ECO:0000256" key="4">
    <source>
        <dbReference type="ARBA" id="ARBA00010763"/>
    </source>
</evidence>
<dbReference type="OrthoDB" id="9804758at2"/>
<dbReference type="InterPro" id="IPR036688">
    <property type="entry name" value="MoeA_C_domain_IV_sf"/>
</dbReference>
<evidence type="ECO:0000256" key="1">
    <source>
        <dbReference type="ARBA" id="ARBA00001946"/>
    </source>
</evidence>
<dbReference type="eggNOG" id="COG0303">
    <property type="taxonomic scope" value="Bacteria"/>
</dbReference>
<keyword evidence="8 11" id="KW-0460">Magnesium</keyword>
<gene>
    <name evidence="13" type="ordered locus">Ocepr_2032</name>
</gene>
<accession>E4U571</accession>
<organism evidence="13 14">
    <name type="scientific">Oceanithermus profundus (strain DSM 14977 / NBRC 100410 / VKM B-2274 / 506)</name>
    <dbReference type="NCBI Taxonomy" id="670487"/>
    <lineage>
        <taxon>Bacteria</taxon>
        <taxon>Thermotogati</taxon>
        <taxon>Deinococcota</taxon>
        <taxon>Deinococci</taxon>
        <taxon>Thermales</taxon>
        <taxon>Thermaceae</taxon>
        <taxon>Oceanithermus</taxon>
    </lineage>
</organism>
<dbReference type="NCBIfam" id="TIGR00177">
    <property type="entry name" value="molyb_syn"/>
    <property type="match status" value="1"/>
</dbReference>
<dbReference type="GO" id="GO:0005829">
    <property type="term" value="C:cytosol"/>
    <property type="evidence" value="ECO:0007669"/>
    <property type="project" value="TreeGrafter"/>
</dbReference>
<protein>
    <recommendedName>
        <fullName evidence="11">Molybdopterin molybdenumtransferase</fullName>
        <ecNumber evidence="11">2.10.1.1</ecNumber>
    </recommendedName>
</protein>
<dbReference type="InterPro" id="IPR036425">
    <property type="entry name" value="MoaB/Mog-like_dom_sf"/>
</dbReference>
<dbReference type="GO" id="GO:0061599">
    <property type="term" value="F:molybdopterin molybdotransferase activity"/>
    <property type="evidence" value="ECO:0007669"/>
    <property type="project" value="UniProtKB-UniRule"/>
</dbReference>
<keyword evidence="6 11" id="KW-0808">Transferase</keyword>
<dbReference type="Pfam" id="PF03454">
    <property type="entry name" value="MoeA_C"/>
    <property type="match status" value="1"/>
</dbReference>
<evidence type="ECO:0000259" key="12">
    <source>
        <dbReference type="SMART" id="SM00852"/>
    </source>
</evidence>
<dbReference type="UniPathway" id="UPA00344"/>
<dbReference type="RefSeq" id="WP_013458653.1">
    <property type="nucleotide sequence ID" value="NC_014761.1"/>
</dbReference>
<evidence type="ECO:0000256" key="9">
    <source>
        <dbReference type="ARBA" id="ARBA00023150"/>
    </source>
</evidence>
<dbReference type="STRING" id="670487.Ocepr_2032"/>
<dbReference type="InterPro" id="IPR005110">
    <property type="entry name" value="MoeA_linker/N"/>
</dbReference>
<dbReference type="Proteomes" id="UP000008722">
    <property type="component" value="Chromosome"/>
</dbReference>
<dbReference type="PANTHER" id="PTHR10192:SF5">
    <property type="entry name" value="GEPHYRIN"/>
    <property type="match status" value="1"/>
</dbReference>
<comment type="cofactor">
    <cofactor evidence="1 11">
        <name>Mg(2+)</name>
        <dbReference type="ChEBI" id="CHEBI:18420"/>
    </cofactor>
</comment>
<sequence>MRTSLTVEEALAAVLEHTRPLTDVEDVPLEEALGRVLARDLEALADHPDVDNTAVDGYAARAEDTAGAGPENPVRLRWIGESPAGRPFPGRLGPGEAVSVYTGAPLPEGADAVVAVEDTERDGEFVVLYKPATPKDIRPKAQDLQKGRVYLKRGDWLTPGRVGLAAGMGHRTLPVVRRPRVGVLSTGDEVVEPGTPLPPGGVYNSNAYSVAALVREAGGEPVLLGKASDRVEAVKEQLAAVGSLDLVLTTGGVSMGDYDIVRHLLEREGTIHFWKILQRPGGPPIFAEFAGTPLFGLPGNPVSAMVTFFLYGRPMLFKMLGRTDPPYRRVRAVAEDFFKGAGKKTAFRRAVLRYDPEAPGGHRAASVDSQSSGVLRSMAFGNALVVVPPHTHVEAGEVVEVIPFNFTLQLA</sequence>
<dbReference type="CDD" id="cd00887">
    <property type="entry name" value="MoeA"/>
    <property type="match status" value="1"/>
</dbReference>
<dbReference type="GO" id="GO:0046872">
    <property type="term" value="F:metal ion binding"/>
    <property type="evidence" value="ECO:0007669"/>
    <property type="project" value="UniProtKB-UniRule"/>
</dbReference>